<dbReference type="InterPro" id="IPR051218">
    <property type="entry name" value="Sec_MonoDiacylglyc_Lipase"/>
</dbReference>
<dbReference type="Proteomes" id="UP000650467">
    <property type="component" value="Unassembled WGS sequence"/>
</dbReference>
<evidence type="ECO:0000259" key="1">
    <source>
        <dbReference type="Pfam" id="PF01764"/>
    </source>
</evidence>
<dbReference type="SUPFAM" id="SSF53474">
    <property type="entry name" value="alpha/beta-Hydrolases"/>
    <property type="match status" value="1"/>
</dbReference>
<sequence length="379" mass="40649">MRTTTDVFVVLRGDENRATWLTPLSSQTESAGELFSMDVRLQVDVRAAYNATDKDLLRSVRRAYAEVGTKPGGAGGNTSRVYVTGHGMGAGVAAIAALRLSSAVAVPAAAAPLIGGVYLFNAPRVGNDVWRTAYNTRLGARTLHFRIARDYFPVPPLSAGLRDVGTTLMFCPNLLIASYNASQDVHTTLAVNCQIGPESWAPSNTALFLPSAAYDILQARLGTPCTLEASQSCKMVPNCQASDKLTRDSNDSYSKHCVGCFVDTDCAALGYPVAFCDNYHSDSPFACHIAVPDGQSCDVDRDCSSGHCVLGVCRECEEDNHCISGTFCEAPLSGPSVNPPRPDLLYACRTAFRRGEACGRDRQCRSDRCNTTMTTPTCL</sequence>
<dbReference type="GO" id="GO:0006629">
    <property type="term" value="P:lipid metabolic process"/>
    <property type="evidence" value="ECO:0007669"/>
    <property type="project" value="InterPro"/>
</dbReference>
<dbReference type="OrthoDB" id="438440at2759"/>
<reference evidence="2" key="1">
    <citation type="journal article" date="2020" name="bioRxiv">
        <title>Comparative genomics of Chlamydomonas.</title>
        <authorList>
            <person name="Craig R.J."/>
            <person name="Hasan A.R."/>
            <person name="Ness R.W."/>
            <person name="Keightley P.D."/>
        </authorList>
    </citation>
    <scope>NUCLEOTIDE SEQUENCE</scope>
    <source>
        <strain evidence="2">SAG 7.73</strain>
    </source>
</reference>
<dbReference type="InterPro" id="IPR002921">
    <property type="entry name" value="Fungal_lipase-type"/>
</dbReference>
<dbReference type="EMBL" id="JAEHOC010000043">
    <property type="protein sequence ID" value="KAG2427123.1"/>
    <property type="molecule type" value="Genomic_DNA"/>
</dbReference>
<dbReference type="InterPro" id="IPR029058">
    <property type="entry name" value="AB_hydrolase_fold"/>
</dbReference>
<keyword evidence="3" id="KW-1185">Reference proteome</keyword>
<name>A0A835VV88_CHLIN</name>
<dbReference type="PANTHER" id="PTHR45856:SF11">
    <property type="entry name" value="FUNGAL LIPASE-LIKE DOMAIN-CONTAINING PROTEIN"/>
    <property type="match status" value="1"/>
</dbReference>
<dbReference type="Gene3D" id="3.40.50.1820">
    <property type="entry name" value="alpha/beta hydrolase"/>
    <property type="match status" value="1"/>
</dbReference>
<comment type="caution">
    <text evidence="2">The sequence shown here is derived from an EMBL/GenBank/DDBJ whole genome shotgun (WGS) entry which is preliminary data.</text>
</comment>
<organism evidence="2 3">
    <name type="scientific">Chlamydomonas incerta</name>
    <dbReference type="NCBI Taxonomy" id="51695"/>
    <lineage>
        <taxon>Eukaryota</taxon>
        <taxon>Viridiplantae</taxon>
        <taxon>Chlorophyta</taxon>
        <taxon>core chlorophytes</taxon>
        <taxon>Chlorophyceae</taxon>
        <taxon>CS clade</taxon>
        <taxon>Chlamydomonadales</taxon>
        <taxon>Chlamydomonadaceae</taxon>
        <taxon>Chlamydomonas</taxon>
    </lineage>
</organism>
<feature type="domain" description="Fungal lipase-type" evidence="1">
    <location>
        <begin position="8"/>
        <end position="154"/>
    </location>
</feature>
<dbReference type="AlphaFoldDB" id="A0A835VV88"/>
<evidence type="ECO:0000313" key="3">
    <source>
        <dbReference type="Proteomes" id="UP000650467"/>
    </source>
</evidence>
<gene>
    <name evidence="2" type="ORF">HXX76_012634</name>
</gene>
<dbReference type="PANTHER" id="PTHR45856">
    <property type="entry name" value="ALPHA/BETA-HYDROLASES SUPERFAMILY PROTEIN"/>
    <property type="match status" value="1"/>
</dbReference>
<protein>
    <recommendedName>
        <fullName evidence="1">Fungal lipase-type domain-containing protein</fullName>
    </recommendedName>
</protein>
<dbReference type="Pfam" id="PF01764">
    <property type="entry name" value="Lipase_3"/>
    <property type="match status" value="1"/>
</dbReference>
<proteinExistence type="predicted"/>
<evidence type="ECO:0000313" key="2">
    <source>
        <dbReference type="EMBL" id="KAG2427123.1"/>
    </source>
</evidence>
<accession>A0A835VV88</accession>